<organism evidence="2 3">
    <name type="scientific">Albula glossodonta</name>
    <name type="common">roundjaw bonefish</name>
    <dbReference type="NCBI Taxonomy" id="121402"/>
    <lineage>
        <taxon>Eukaryota</taxon>
        <taxon>Metazoa</taxon>
        <taxon>Chordata</taxon>
        <taxon>Craniata</taxon>
        <taxon>Vertebrata</taxon>
        <taxon>Euteleostomi</taxon>
        <taxon>Actinopterygii</taxon>
        <taxon>Neopterygii</taxon>
        <taxon>Teleostei</taxon>
        <taxon>Albuliformes</taxon>
        <taxon>Albulidae</taxon>
        <taxon>Albula</taxon>
    </lineage>
</organism>
<evidence type="ECO:0000313" key="2">
    <source>
        <dbReference type="EMBL" id="KAG9343945.1"/>
    </source>
</evidence>
<dbReference type="EMBL" id="JAFBMS010000022">
    <property type="protein sequence ID" value="KAG9343945.1"/>
    <property type="molecule type" value="Genomic_DNA"/>
</dbReference>
<reference evidence="2" key="1">
    <citation type="thesis" date="2021" institute="BYU ScholarsArchive" country="Provo, UT, USA">
        <title>Applications of and Algorithms for Genome Assembly and Genomic Analyses with an Emphasis on Marine Teleosts.</title>
        <authorList>
            <person name="Pickett B.D."/>
        </authorList>
    </citation>
    <scope>NUCLEOTIDE SEQUENCE</scope>
    <source>
        <strain evidence="2">HI-2016</strain>
    </source>
</reference>
<comment type="caution">
    <text evidence="2">The sequence shown here is derived from an EMBL/GenBank/DDBJ whole genome shotgun (WGS) entry which is preliminary data.</text>
</comment>
<protein>
    <submittedName>
        <fullName evidence="2">Uncharacterized protein</fullName>
    </submittedName>
</protein>
<sequence length="167" mass="18387">MEMREVTVVTGSFVGFQLLFSVASPLLSSAFTAGYGRLPPAKHTEWNSRHIIFCRFHVGVKPRDVVKEAEKYNNACFKCEGKEREDVDKPQREEILHSIGRAAGILNLKHTTPARNSVNKCGGGGCVSAVASDNTSGFVSTIHALIVGLFCVYILWFDDAVNEDPVW</sequence>
<dbReference type="Proteomes" id="UP000824540">
    <property type="component" value="Unassembled WGS sequence"/>
</dbReference>
<feature type="transmembrane region" description="Helical" evidence="1">
    <location>
        <begin position="138"/>
        <end position="157"/>
    </location>
</feature>
<evidence type="ECO:0000256" key="1">
    <source>
        <dbReference type="SAM" id="Phobius"/>
    </source>
</evidence>
<keyword evidence="1" id="KW-1133">Transmembrane helix</keyword>
<dbReference type="AlphaFoldDB" id="A0A8T2NUB5"/>
<evidence type="ECO:0000313" key="3">
    <source>
        <dbReference type="Proteomes" id="UP000824540"/>
    </source>
</evidence>
<proteinExistence type="predicted"/>
<accession>A0A8T2NUB5</accession>
<keyword evidence="3" id="KW-1185">Reference proteome</keyword>
<keyword evidence="1" id="KW-0812">Transmembrane</keyword>
<dbReference type="OrthoDB" id="10266980at2759"/>
<name>A0A8T2NUB5_9TELE</name>
<keyword evidence="1" id="KW-0472">Membrane</keyword>
<gene>
    <name evidence="2" type="ORF">JZ751_013333</name>
</gene>
<feature type="transmembrane region" description="Helical" evidence="1">
    <location>
        <begin position="6"/>
        <end position="27"/>
    </location>
</feature>